<sequence>MDPELFKGEGAMVKFIIASHGEFAKGIQQSGEMILDSKKMLKWLLSCQMKDQKI</sequence>
<proteinExistence type="predicted"/>
<name>A0A380P328_WEIVI</name>
<evidence type="ECO:0000313" key="2">
    <source>
        <dbReference type="Proteomes" id="UP000254621"/>
    </source>
</evidence>
<evidence type="ECO:0000313" key="1">
    <source>
        <dbReference type="EMBL" id="SUP59631.1"/>
    </source>
</evidence>
<dbReference type="GO" id="GO:0016020">
    <property type="term" value="C:membrane"/>
    <property type="evidence" value="ECO:0007669"/>
    <property type="project" value="InterPro"/>
</dbReference>
<dbReference type="GO" id="GO:0009401">
    <property type="term" value="P:phosphoenolpyruvate-dependent sugar phosphotransferase system"/>
    <property type="evidence" value="ECO:0007669"/>
    <property type="project" value="InterPro"/>
</dbReference>
<gene>
    <name evidence="1" type="ORF">NCTC13645_01891</name>
</gene>
<dbReference type="InterPro" id="IPR036662">
    <property type="entry name" value="PTS_EIIA_man-typ_sf"/>
</dbReference>
<organism evidence="1 2">
    <name type="scientific">Weissella viridescens</name>
    <name type="common">Lactobacillus viridescens</name>
    <dbReference type="NCBI Taxonomy" id="1629"/>
    <lineage>
        <taxon>Bacteria</taxon>
        <taxon>Bacillati</taxon>
        <taxon>Bacillota</taxon>
        <taxon>Bacilli</taxon>
        <taxon>Lactobacillales</taxon>
        <taxon>Lactobacillaceae</taxon>
        <taxon>Weissella</taxon>
    </lineage>
</organism>
<dbReference type="Proteomes" id="UP000254621">
    <property type="component" value="Unassembled WGS sequence"/>
</dbReference>
<dbReference type="EMBL" id="UHIV01000004">
    <property type="protein sequence ID" value="SUP59631.1"/>
    <property type="molecule type" value="Genomic_DNA"/>
</dbReference>
<protein>
    <submittedName>
        <fullName evidence="1">Uncharacterized protein</fullName>
    </submittedName>
</protein>
<dbReference type="AlphaFoldDB" id="A0A380P328"/>
<reference evidence="1 2" key="1">
    <citation type="submission" date="2018-06" db="EMBL/GenBank/DDBJ databases">
        <authorList>
            <consortium name="Pathogen Informatics"/>
            <person name="Doyle S."/>
        </authorList>
    </citation>
    <scope>NUCLEOTIDE SEQUENCE [LARGE SCALE GENOMIC DNA]</scope>
    <source>
        <strain evidence="1 2">NCTC13645</strain>
    </source>
</reference>
<accession>A0A380P328</accession>
<dbReference type="Gene3D" id="3.40.50.510">
    <property type="entry name" value="Phosphotransferase system, mannose-type IIA component"/>
    <property type="match status" value="1"/>
</dbReference>
<dbReference type="SUPFAM" id="SSF53062">
    <property type="entry name" value="PTS system fructose IIA component-like"/>
    <property type="match status" value="1"/>
</dbReference>